<dbReference type="EMBL" id="MK356557">
    <property type="protein sequence ID" value="QBM91350.1"/>
    <property type="molecule type" value="Genomic_DNA"/>
</dbReference>
<protein>
    <submittedName>
        <fullName evidence="1">Uncharacterized protein</fullName>
    </submittedName>
</protein>
<geneLocation type="plasmid" evidence="1">
    <name>pSa1423-90k</name>
</geneLocation>
<reference evidence="1" key="1">
    <citation type="submission" date="2019-01" db="EMBL/GenBank/DDBJ databases">
        <title>Salmonella strain 1423 plasmid sequences.</title>
        <authorList>
            <person name="Chen K."/>
            <person name="Chen S."/>
        </authorList>
    </citation>
    <scope>NUCLEOTIDE SEQUENCE</scope>
    <source>
        <strain evidence="1">Sa1423</strain>
        <plasmid evidence="1">pSa1423-90k</plasmid>
    </source>
</reference>
<sequence>MEAGRSSTARLVVPGGMPFRIGSGYCLQVSREASNAGSLLSTSPSASPATMRFLPYRYVFFYLLARRLFNLAQPGEDKSSHTFLRHGHYLVNRCFQAANKEASCGSSATKKRSSRILTCSRIASAQRCATMNHHDVRISFKVANHIKNAGTQTVNTCGNGLFITNR</sequence>
<accession>A0A482ETB7</accession>
<organism evidence="1">
    <name type="scientific">Salmonella sp</name>
    <dbReference type="NCBI Taxonomy" id="599"/>
    <lineage>
        <taxon>Bacteria</taxon>
        <taxon>Pseudomonadati</taxon>
        <taxon>Pseudomonadota</taxon>
        <taxon>Gammaproteobacteria</taxon>
        <taxon>Enterobacterales</taxon>
        <taxon>Enterobacteriaceae</taxon>
        <taxon>Salmonella</taxon>
    </lineage>
</organism>
<keyword evidence="1" id="KW-0614">Plasmid</keyword>
<dbReference type="AlphaFoldDB" id="A0A482ETB7"/>
<evidence type="ECO:0000313" key="1">
    <source>
        <dbReference type="EMBL" id="QBM91350.1"/>
    </source>
</evidence>
<proteinExistence type="predicted"/>
<gene>
    <name evidence="1" type="ORF">NNIBIDOC_00017</name>
</gene>
<name>A0A482ETB7_SALSP</name>